<reference evidence="2" key="1">
    <citation type="submission" date="2016-10" db="EMBL/GenBank/DDBJ databases">
        <authorList>
            <person name="Varghese N."/>
            <person name="Submissions S."/>
        </authorList>
    </citation>
    <scope>NUCLEOTIDE SEQUENCE [LARGE SCALE GENOMIC DNA]</scope>
    <source>
        <strain evidence="2">IBRC-M 10403</strain>
    </source>
</reference>
<keyword evidence="2" id="KW-1185">Reference proteome</keyword>
<proteinExistence type="predicted"/>
<dbReference type="EMBL" id="FMZZ01000001">
    <property type="protein sequence ID" value="SDC15834.1"/>
    <property type="molecule type" value="Genomic_DNA"/>
</dbReference>
<name>A0A1G6JAM5_9PSEU</name>
<organism evidence="1 2">
    <name type="scientific">Actinokineospora iranica</name>
    <dbReference type="NCBI Taxonomy" id="1271860"/>
    <lineage>
        <taxon>Bacteria</taxon>
        <taxon>Bacillati</taxon>
        <taxon>Actinomycetota</taxon>
        <taxon>Actinomycetes</taxon>
        <taxon>Pseudonocardiales</taxon>
        <taxon>Pseudonocardiaceae</taxon>
        <taxon>Actinokineospora</taxon>
    </lineage>
</organism>
<evidence type="ECO:0000313" key="1">
    <source>
        <dbReference type="EMBL" id="SDC15834.1"/>
    </source>
</evidence>
<dbReference type="SUPFAM" id="SSF47598">
    <property type="entry name" value="Ribbon-helix-helix"/>
    <property type="match status" value="1"/>
</dbReference>
<dbReference type="OrthoDB" id="3692970at2"/>
<protein>
    <recommendedName>
        <fullName evidence="3">Ribbon-helix-helix protein, copG family</fullName>
    </recommendedName>
</protein>
<dbReference type="RefSeq" id="WP_091447391.1">
    <property type="nucleotide sequence ID" value="NZ_FMZZ01000001.1"/>
</dbReference>
<gene>
    <name evidence="1" type="ORF">SAMN05216174_101319</name>
</gene>
<dbReference type="STRING" id="1271860.SAMN05216174_101319"/>
<accession>A0A1G6JAM5</accession>
<sequence>MKLSVSLPEDDVRFIDEYSSRIDVSNRSSVIQIAIGLLRESSMRDEYAQAFDEWEASGEAEIWAATAGDGPADAPR</sequence>
<dbReference type="Proteomes" id="UP000199501">
    <property type="component" value="Unassembled WGS sequence"/>
</dbReference>
<evidence type="ECO:0000313" key="2">
    <source>
        <dbReference type="Proteomes" id="UP000199501"/>
    </source>
</evidence>
<dbReference type="AlphaFoldDB" id="A0A1G6JAM5"/>
<dbReference type="InterPro" id="IPR010985">
    <property type="entry name" value="Ribbon_hlx_hlx"/>
</dbReference>
<dbReference type="GO" id="GO:0006355">
    <property type="term" value="P:regulation of DNA-templated transcription"/>
    <property type="evidence" value="ECO:0007669"/>
    <property type="project" value="InterPro"/>
</dbReference>
<evidence type="ECO:0008006" key="3">
    <source>
        <dbReference type="Google" id="ProtNLM"/>
    </source>
</evidence>